<dbReference type="EC" id="5.6.2.4" evidence="13 15"/>
<dbReference type="KEGG" id="scib:HUG20_12075"/>
<dbReference type="InterPro" id="IPR045562">
    <property type="entry name" value="RecG_dom3_C"/>
</dbReference>
<dbReference type="Pfam" id="PF00270">
    <property type="entry name" value="DEAD"/>
    <property type="match status" value="1"/>
</dbReference>
<accession>A0A7T6ZBP9</accession>
<dbReference type="SUPFAM" id="SSF50249">
    <property type="entry name" value="Nucleic acid-binding proteins"/>
    <property type="match status" value="1"/>
</dbReference>
<dbReference type="CDD" id="cd18811">
    <property type="entry name" value="SF2_C_RecG"/>
    <property type="match status" value="1"/>
</dbReference>
<evidence type="ECO:0000259" key="16">
    <source>
        <dbReference type="PROSITE" id="PS51192"/>
    </source>
</evidence>
<dbReference type="InterPro" id="IPR012340">
    <property type="entry name" value="NA-bd_OB-fold"/>
</dbReference>
<comment type="function">
    <text evidence="15">Plays a critical role in recombination and DNA repair. Helps process Holliday junction intermediates to mature products by catalyzing branch migration. Has replication fork regression activity, unwinds stalled or blocked replication forks to make a HJ that can be resolved. Has a DNA unwinding activity characteristic of a DNA helicase with 3'-5' polarity.</text>
</comment>
<evidence type="ECO:0000256" key="9">
    <source>
        <dbReference type="ARBA" id="ARBA00023172"/>
    </source>
</evidence>
<evidence type="ECO:0000256" key="11">
    <source>
        <dbReference type="ARBA" id="ARBA00023235"/>
    </source>
</evidence>
<comment type="catalytic activity">
    <reaction evidence="14 15">
        <text>ATP + H2O = ADP + phosphate + H(+)</text>
        <dbReference type="Rhea" id="RHEA:13065"/>
        <dbReference type="ChEBI" id="CHEBI:15377"/>
        <dbReference type="ChEBI" id="CHEBI:15378"/>
        <dbReference type="ChEBI" id="CHEBI:30616"/>
        <dbReference type="ChEBI" id="CHEBI:43474"/>
        <dbReference type="ChEBI" id="CHEBI:456216"/>
        <dbReference type="EC" id="5.6.2.4"/>
    </reaction>
</comment>
<dbReference type="InterPro" id="IPR027417">
    <property type="entry name" value="P-loop_NTPase"/>
</dbReference>
<dbReference type="RefSeq" id="WP_200084936.1">
    <property type="nucleotide sequence ID" value="NZ_CP054706.1"/>
</dbReference>
<dbReference type="AlphaFoldDB" id="A0A7T6ZBP9"/>
<dbReference type="InterPro" id="IPR033454">
    <property type="entry name" value="RecG_wedge"/>
</dbReference>
<name>A0A7T6ZBP9_9BACI</name>
<dbReference type="Proteomes" id="UP000595349">
    <property type="component" value="Chromosome"/>
</dbReference>
<dbReference type="GO" id="GO:0016787">
    <property type="term" value="F:hydrolase activity"/>
    <property type="evidence" value="ECO:0007669"/>
    <property type="project" value="UniProtKB-KW"/>
</dbReference>
<dbReference type="EMBL" id="CP054706">
    <property type="protein sequence ID" value="QQK80566.1"/>
    <property type="molecule type" value="Genomic_DNA"/>
</dbReference>
<dbReference type="GO" id="GO:0043138">
    <property type="term" value="F:3'-5' DNA helicase activity"/>
    <property type="evidence" value="ECO:0007669"/>
    <property type="project" value="UniProtKB-EC"/>
</dbReference>
<keyword evidence="11" id="KW-0413">Isomerase</keyword>
<dbReference type="Gene3D" id="2.40.50.140">
    <property type="entry name" value="Nucleic acid-binding proteins"/>
    <property type="match status" value="1"/>
</dbReference>
<dbReference type="Pfam" id="PF17191">
    <property type="entry name" value="RecG_wedge"/>
    <property type="match status" value="1"/>
</dbReference>
<dbReference type="CDD" id="cd04488">
    <property type="entry name" value="RecG_wedge_OBF"/>
    <property type="match status" value="1"/>
</dbReference>
<protein>
    <recommendedName>
        <fullName evidence="2 15">ATP-dependent DNA helicase RecG</fullName>
        <ecNumber evidence="13 15">5.6.2.4</ecNumber>
    </recommendedName>
</protein>
<dbReference type="SMART" id="SM00487">
    <property type="entry name" value="DEXDc"/>
    <property type="match status" value="1"/>
</dbReference>
<evidence type="ECO:0000256" key="14">
    <source>
        <dbReference type="ARBA" id="ARBA00048988"/>
    </source>
</evidence>
<evidence type="ECO:0000256" key="15">
    <source>
        <dbReference type="RuleBase" id="RU363016"/>
    </source>
</evidence>
<dbReference type="InterPro" id="IPR004609">
    <property type="entry name" value="ATP-dep_DNA_helicase_RecG"/>
</dbReference>
<keyword evidence="5 15" id="KW-0378">Hydrolase</keyword>
<dbReference type="PROSITE" id="PS51194">
    <property type="entry name" value="HELICASE_CTER"/>
    <property type="match status" value="1"/>
</dbReference>
<comment type="catalytic activity">
    <reaction evidence="12 15">
        <text>Couples ATP hydrolysis with the unwinding of duplex DNA by translocating in the 3'-5' direction.</text>
        <dbReference type="EC" id="5.6.2.4"/>
    </reaction>
</comment>
<feature type="domain" description="Helicase C-terminal" evidence="17">
    <location>
        <begin position="451"/>
        <end position="610"/>
    </location>
</feature>
<dbReference type="CDD" id="cd17992">
    <property type="entry name" value="DEXHc_RecG"/>
    <property type="match status" value="1"/>
</dbReference>
<keyword evidence="6 15" id="KW-0347">Helicase</keyword>
<reference evidence="18 19" key="1">
    <citation type="submission" date="2020-06" db="EMBL/GenBank/DDBJ databases">
        <title>Genomic analysis of Salicibibacter sp. NKC21-4.</title>
        <authorList>
            <person name="Oh Y.J."/>
        </authorList>
    </citation>
    <scope>NUCLEOTIDE SEQUENCE [LARGE SCALE GENOMIC DNA]</scope>
    <source>
        <strain evidence="18 19">NKC21-4</strain>
    </source>
</reference>
<evidence type="ECO:0000313" key="19">
    <source>
        <dbReference type="Proteomes" id="UP000595349"/>
    </source>
</evidence>
<dbReference type="InterPro" id="IPR014001">
    <property type="entry name" value="Helicase_ATP-bd"/>
</dbReference>
<keyword evidence="10 15" id="KW-0234">DNA repair</keyword>
<evidence type="ECO:0000313" key="18">
    <source>
        <dbReference type="EMBL" id="QQK80566.1"/>
    </source>
</evidence>
<feature type="domain" description="Helicase ATP-binding" evidence="16">
    <location>
        <begin position="272"/>
        <end position="432"/>
    </location>
</feature>
<dbReference type="GO" id="GO:0005524">
    <property type="term" value="F:ATP binding"/>
    <property type="evidence" value="ECO:0007669"/>
    <property type="project" value="UniProtKB-KW"/>
</dbReference>
<dbReference type="GO" id="GO:0006310">
    <property type="term" value="P:DNA recombination"/>
    <property type="evidence" value="ECO:0007669"/>
    <property type="project" value="UniProtKB-UniRule"/>
</dbReference>
<dbReference type="PROSITE" id="PS51192">
    <property type="entry name" value="HELICASE_ATP_BIND_1"/>
    <property type="match status" value="1"/>
</dbReference>
<dbReference type="Pfam" id="PF19833">
    <property type="entry name" value="RecG_dom3_C"/>
    <property type="match status" value="1"/>
</dbReference>
<dbReference type="InterPro" id="IPR001650">
    <property type="entry name" value="Helicase_C-like"/>
</dbReference>
<dbReference type="NCBIfam" id="NF008165">
    <property type="entry name" value="PRK10917.1-3"/>
    <property type="match status" value="1"/>
</dbReference>
<dbReference type="NCBIfam" id="NF008168">
    <property type="entry name" value="PRK10917.2-2"/>
    <property type="match status" value="1"/>
</dbReference>
<keyword evidence="9 15" id="KW-0233">DNA recombination</keyword>
<dbReference type="GO" id="GO:0003677">
    <property type="term" value="F:DNA binding"/>
    <property type="evidence" value="ECO:0007669"/>
    <property type="project" value="UniProtKB-KW"/>
</dbReference>
<evidence type="ECO:0000256" key="3">
    <source>
        <dbReference type="ARBA" id="ARBA00022741"/>
    </source>
</evidence>
<sequence>MTSLKKPQTSIEELRGVGPETVKELSRLGIFTWEDLLWHLPHRYENVAIRPVEELEHDVQATLAGTVQGPPNVKYYGAKKNRLSFRLFVDGHLVQVVAFNRAFLKNKLQPETKVNVTGKWDRYRATLTAQRIEFGDVDETRAYAPVYTITGKLTVRQLENWIKQVIQQDAFPVEMLPANLRKKYKLPTIAEALSTLHQPENAQALKNARRRVVYEEFLRFQLNIQAYKRTRRKNEQAQPTKIDEAATHRFVQELPFALTHAQTRSLREILADIQADHKMNRLLQGDVGSGKTVVAACAMYAVVGAGKQAALMVPTEILASQHAESLAEFFHPYGMEIALLTGSTKTARRKEIHAGLESGEISVIVGTHALIQATVPFHDLGLVITDEQHRFGVEQRRALRDKGNPDALFMTATPIPRTLAITAYGDMDVSRIDEQPSGRKAVKTYWAKPDMLERIIAFVRKETAAGKQAYVICPLIEESEQLDVQNAIDIHAQLETFMPDSRIGLLHGRLRDEEKETAMNEFTGGSIDVLVATTVVEVGVNVANATIMVIYDADRFGLSQLHQLRGRVGRGEAQSYCILLSDPASETGKERMRIMTETTDGFVLAEKDLQLRGPGDLLGQKQSGMPEFRLADPVHDYRALDTARQDASTLLDSEAFWNDREYQPLRDYVQQTGATSGEKLD</sequence>
<keyword evidence="19" id="KW-1185">Reference proteome</keyword>
<dbReference type="InterPro" id="IPR047112">
    <property type="entry name" value="RecG/Mfd"/>
</dbReference>
<proteinExistence type="inferred from homology"/>
<evidence type="ECO:0000256" key="1">
    <source>
        <dbReference type="ARBA" id="ARBA00007504"/>
    </source>
</evidence>
<dbReference type="SUPFAM" id="SSF52540">
    <property type="entry name" value="P-loop containing nucleoside triphosphate hydrolases"/>
    <property type="match status" value="2"/>
</dbReference>
<dbReference type="GO" id="GO:0006281">
    <property type="term" value="P:DNA repair"/>
    <property type="evidence" value="ECO:0007669"/>
    <property type="project" value="UniProtKB-UniRule"/>
</dbReference>
<evidence type="ECO:0000256" key="2">
    <source>
        <dbReference type="ARBA" id="ARBA00017846"/>
    </source>
</evidence>
<evidence type="ECO:0000259" key="17">
    <source>
        <dbReference type="PROSITE" id="PS51194"/>
    </source>
</evidence>
<evidence type="ECO:0000256" key="4">
    <source>
        <dbReference type="ARBA" id="ARBA00022763"/>
    </source>
</evidence>
<evidence type="ECO:0000256" key="13">
    <source>
        <dbReference type="ARBA" id="ARBA00034808"/>
    </source>
</evidence>
<keyword evidence="7 15" id="KW-0067">ATP-binding</keyword>
<organism evidence="18 19">
    <name type="scientific">Salicibibacter cibi</name>
    <dbReference type="NCBI Taxonomy" id="2743001"/>
    <lineage>
        <taxon>Bacteria</taxon>
        <taxon>Bacillati</taxon>
        <taxon>Bacillota</taxon>
        <taxon>Bacilli</taxon>
        <taxon>Bacillales</taxon>
        <taxon>Bacillaceae</taxon>
        <taxon>Salicibibacter</taxon>
    </lineage>
</organism>
<comment type="similarity">
    <text evidence="1 15">Belongs to the helicase family. RecG subfamily.</text>
</comment>
<dbReference type="NCBIfam" id="TIGR00643">
    <property type="entry name" value="recG"/>
    <property type="match status" value="1"/>
</dbReference>
<dbReference type="Gene3D" id="3.40.50.300">
    <property type="entry name" value="P-loop containing nucleotide triphosphate hydrolases"/>
    <property type="match status" value="2"/>
</dbReference>
<evidence type="ECO:0000256" key="10">
    <source>
        <dbReference type="ARBA" id="ARBA00023204"/>
    </source>
</evidence>
<dbReference type="SMART" id="SM00490">
    <property type="entry name" value="HELICc"/>
    <property type="match status" value="1"/>
</dbReference>
<evidence type="ECO:0000256" key="12">
    <source>
        <dbReference type="ARBA" id="ARBA00034617"/>
    </source>
</evidence>
<evidence type="ECO:0000256" key="8">
    <source>
        <dbReference type="ARBA" id="ARBA00023125"/>
    </source>
</evidence>
<keyword evidence="3 15" id="KW-0547">Nucleotide-binding</keyword>
<dbReference type="InterPro" id="IPR011545">
    <property type="entry name" value="DEAD/DEAH_box_helicase_dom"/>
</dbReference>
<evidence type="ECO:0000256" key="6">
    <source>
        <dbReference type="ARBA" id="ARBA00022806"/>
    </source>
</evidence>
<evidence type="ECO:0000256" key="5">
    <source>
        <dbReference type="ARBA" id="ARBA00022801"/>
    </source>
</evidence>
<dbReference type="PANTHER" id="PTHR47964">
    <property type="entry name" value="ATP-DEPENDENT DNA HELICASE HOMOLOG RECG, CHLOROPLASTIC"/>
    <property type="match status" value="1"/>
</dbReference>
<dbReference type="PANTHER" id="PTHR47964:SF1">
    <property type="entry name" value="ATP-DEPENDENT DNA HELICASE HOMOLOG RECG, CHLOROPLASTIC"/>
    <property type="match status" value="1"/>
</dbReference>
<dbReference type="Pfam" id="PF00271">
    <property type="entry name" value="Helicase_C"/>
    <property type="match status" value="1"/>
</dbReference>
<evidence type="ECO:0000256" key="7">
    <source>
        <dbReference type="ARBA" id="ARBA00022840"/>
    </source>
</evidence>
<gene>
    <name evidence="18" type="primary">recG</name>
    <name evidence="18" type="ORF">HUG20_12075</name>
</gene>
<keyword evidence="4 15" id="KW-0227">DNA damage</keyword>
<keyword evidence="8" id="KW-0238">DNA-binding</keyword>